<comment type="caution">
    <text evidence="1">The sequence shown here is derived from an EMBL/GenBank/DDBJ whole genome shotgun (WGS) entry which is preliminary data.</text>
</comment>
<keyword evidence="2" id="KW-1185">Reference proteome</keyword>
<sequence>MSILARVARCECDAAFGGKFDFKWNPYKRTAFGGGESSAAEDMKLFAAVFAIVVAFAAALNETDLYTTPGQKPPEQTLYPKQG</sequence>
<evidence type="ECO:0000313" key="1">
    <source>
        <dbReference type="EMBL" id="CAD6194122.1"/>
    </source>
</evidence>
<dbReference type="EMBL" id="CAJGYM010000041">
    <property type="protein sequence ID" value="CAD6194122.1"/>
    <property type="molecule type" value="Genomic_DNA"/>
</dbReference>
<proteinExistence type="predicted"/>
<protein>
    <submittedName>
        <fullName evidence="1">Uncharacterized protein</fullName>
    </submittedName>
</protein>
<reference evidence="1" key="1">
    <citation type="submission" date="2020-10" db="EMBL/GenBank/DDBJ databases">
        <authorList>
            <person name="Kikuchi T."/>
        </authorList>
    </citation>
    <scope>NUCLEOTIDE SEQUENCE</scope>
    <source>
        <strain evidence="1">NKZ352</strain>
    </source>
</reference>
<accession>A0A8S1HGN8</accession>
<organism evidence="1 2">
    <name type="scientific">Caenorhabditis auriculariae</name>
    <dbReference type="NCBI Taxonomy" id="2777116"/>
    <lineage>
        <taxon>Eukaryota</taxon>
        <taxon>Metazoa</taxon>
        <taxon>Ecdysozoa</taxon>
        <taxon>Nematoda</taxon>
        <taxon>Chromadorea</taxon>
        <taxon>Rhabditida</taxon>
        <taxon>Rhabditina</taxon>
        <taxon>Rhabditomorpha</taxon>
        <taxon>Rhabditoidea</taxon>
        <taxon>Rhabditidae</taxon>
        <taxon>Peloderinae</taxon>
        <taxon>Caenorhabditis</taxon>
    </lineage>
</organism>
<name>A0A8S1HGN8_9PELO</name>
<evidence type="ECO:0000313" key="2">
    <source>
        <dbReference type="Proteomes" id="UP000835052"/>
    </source>
</evidence>
<gene>
    <name evidence="1" type="ORF">CAUJ_LOCUS10041</name>
</gene>
<dbReference type="Proteomes" id="UP000835052">
    <property type="component" value="Unassembled WGS sequence"/>
</dbReference>
<dbReference type="AlphaFoldDB" id="A0A8S1HGN8"/>